<dbReference type="Gene3D" id="3.30.70.330">
    <property type="match status" value="1"/>
</dbReference>
<keyword evidence="1" id="KW-0694">RNA-binding</keyword>
<feature type="compositionally biased region" description="Basic residues" evidence="2">
    <location>
        <begin position="177"/>
        <end position="204"/>
    </location>
</feature>
<dbReference type="InterPro" id="IPR012677">
    <property type="entry name" value="Nucleotide-bd_a/b_plait_sf"/>
</dbReference>
<protein>
    <recommendedName>
        <fullName evidence="3">RRM domain-containing protein</fullName>
    </recommendedName>
</protein>
<dbReference type="InterPro" id="IPR035979">
    <property type="entry name" value="RBD_domain_sf"/>
</dbReference>
<dbReference type="Pfam" id="PF00076">
    <property type="entry name" value="RRM_1"/>
    <property type="match status" value="1"/>
</dbReference>
<feature type="compositionally biased region" description="Polar residues" evidence="2">
    <location>
        <begin position="161"/>
        <end position="174"/>
    </location>
</feature>
<feature type="region of interest" description="Disordered" evidence="2">
    <location>
        <begin position="73"/>
        <end position="147"/>
    </location>
</feature>
<feature type="compositionally biased region" description="Basic and acidic residues" evidence="2">
    <location>
        <begin position="301"/>
        <end position="313"/>
    </location>
</feature>
<dbReference type="SUPFAM" id="SSF54928">
    <property type="entry name" value="RNA-binding domain, RBD"/>
    <property type="match status" value="1"/>
</dbReference>
<feature type="region of interest" description="Disordered" evidence="2">
    <location>
        <begin position="159"/>
        <end position="218"/>
    </location>
</feature>
<dbReference type="EMBL" id="JARK01001699">
    <property type="protein sequence ID" value="EYB82264.1"/>
    <property type="molecule type" value="Genomic_DNA"/>
</dbReference>
<name>A0A016RW96_9BILA</name>
<reference evidence="5" key="1">
    <citation type="journal article" date="2015" name="Nat. Genet.">
        <title>The genome and transcriptome of the zoonotic hookworm Ancylostoma ceylanicum identify infection-specific gene families.</title>
        <authorList>
            <person name="Schwarz E.M."/>
            <person name="Hu Y."/>
            <person name="Antoshechkin I."/>
            <person name="Miller M.M."/>
            <person name="Sternberg P.W."/>
            <person name="Aroian R.V."/>
        </authorList>
    </citation>
    <scope>NUCLEOTIDE SEQUENCE</scope>
    <source>
        <strain evidence="5">HY135</strain>
    </source>
</reference>
<evidence type="ECO:0000259" key="3">
    <source>
        <dbReference type="PROSITE" id="PS50102"/>
    </source>
</evidence>
<sequence>MNLYYFFLLNNNIDNHHVPVVLLPIHFLLCKPKMWWPTDNWSTTTGISFIAVLPLSILGTCLKQQEREKGLKKTVSLDSFENTGNSGPRRLPGKSNSNTASSDSVSGQRLDGNPNKELKTGQNTKSTSNENASSQPSDSNLCKKGRNSKGQMNIKVEKVNHQSGLHHQSANMENLNKRRRKSRGRKHKGKKMKSRQSSARKHGKRSMDQACSSPGLDDSEKEFCVKNIPIGLIDWDLFHIFRKYGIVHNVKIPTKQNFSNSKYGFVVMEDFNGAEEVRRQLKNGKFLTTENGIQLQVVSVHHGDAQQRSRPDNCESGTRPPLKDLQNPAPAVPNKNRIAEKHTPQKVHQPLNPVKCFSQDLPLRIPVKVRVVGSPRPCESAKEDFVFHVIPIDQKLGDEYTVLQREMNKYCLTSPNLLEAPKIGEYAIYGRASIAYRALCNSDKTMYLVDTGETAPTNCSQLWEMLPAFARLPSLVIPCGIADITWKNPSTTTFNNYRNALSQWSRSYTSGLTATACGFSGLKNLVNLDATSGDVVDDFATCITAKGVCTRLSREHHIYSREDVLNAKKSLEGKDYSPLINYNENIAEIITGMQAVAVA</sequence>
<evidence type="ECO:0000256" key="2">
    <source>
        <dbReference type="SAM" id="MobiDB-lite"/>
    </source>
</evidence>
<organism evidence="4 5">
    <name type="scientific">Ancylostoma ceylanicum</name>
    <dbReference type="NCBI Taxonomy" id="53326"/>
    <lineage>
        <taxon>Eukaryota</taxon>
        <taxon>Metazoa</taxon>
        <taxon>Ecdysozoa</taxon>
        <taxon>Nematoda</taxon>
        <taxon>Chromadorea</taxon>
        <taxon>Rhabditida</taxon>
        <taxon>Rhabditina</taxon>
        <taxon>Rhabditomorpha</taxon>
        <taxon>Strongyloidea</taxon>
        <taxon>Ancylostomatidae</taxon>
        <taxon>Ancylostomatinae</taxon>
        <taxon>Ancylostoma</taxon>
    </lineage>
</organism>
<dbReference type="SUPFAM" id="SSF63748">
    <property type="entry name" value="Tudor/PWWP/MBT"/>
    <property type="match status" value="1"/>
</dbReference>
<feature type="region of interest" description="Disordered" evidence="2">
    <location>
        <begin position="301"/>
        <end position="330"/>
    </location>
</feature>
<dbReference type="STRING" id="53326.A0A016RW96"/>
<dbReference type="Gene3D" id="2.30.30.140">
    <property type="match status" value="1"/>
</dbReference>
<feature type="compositionally biased region" description="Polar residues" evidence="2">
    <location>
        <begin position="120"/>
        <end position="140"/>
    </location>
</feature>
<dbReference type="GO" id="GO:0003723">
    <property type="term" value="F:RNA binding"/>
    <property type="evidence" value="ECO:0007669"/>
    <property type="project" value="UniProtKB-UniRule"/>
</dbReference>
<feature type="compositionally biased region" description="Polar residues" evidence="2">
    <location>
        <begin position="76"/>
        <end position="86"/>
    </location>
</feature>
<dbReference type="AlphaFoldDB" id="A0A016RW96"/>
<accession>A0A016RW96</accession>
<feature type="compositionally biased region" description="Low complexity" evidence="2">
    <location>
        <begin position="95"/>
        <end position="106"/>
    </location>
</feature>
<dbReference type="PROSITE" id="PS50102">
    <property type="entry name" value="RRM"/>
    <property type="match status" value="1"/>
</dbReference>
<dbReference type="Pfam" id="PF00567">
    <property type="entry name" value="TUDOR"/>
    <property type="match status" value="1"/>
</dbReference>
<dbReference type="SMART" id="SM00360">
    <property type="entry name" value="RRM"/>
    <property type="match status" value="1"/>
</dbReference>
<proteinExistence type="predicted"/>
<dbReference type="InterPro" id="IPR002999">
    <property type="entry name" value="Tudor"/>
</dbReference>
<dbReference type="OrthoDB" id="5818176at2759"/>
<keyword evidence="5" id="KW-1185">Reference proteome</keyword>
<evidence type="ECO:0000313" key="5">
    <source>
        <dbReference type="Proteomes" id="UP000024635"/>
    </source>
</evidence>
<feature type="domain" description="RRM" evidence="3">
    <location>
        <begin position="221"/>
        <end position="297"/>
    </location>
</feature>
<dbReference type="CDD" id="cd00590">
    <property type="entry name" value="RRM_SF"/>
    <property type="match status" value="1"/>
</dbReference>
<evidence type="ECO:0000313" key="4">
    <source>
        <dbReference type="EMBL" id="EYB82264.1"/>
    </source>
</evidence>
<evidence type="ECO:0000256" key="1">
    <source>
        <dbReference type="PROSITE-ProRule" id="PRU00176"/>
    </source>
</evidence>
<comment type="caution">
    <text evidence="4">The sequence shown here is derived from an EMBL/GenBank/DDBJ whole genome shotgun (WGS) entry which is preliminary data.</text>
</comment>
<dbReference type="Proteomes" id="UP000024635">
    <property type="component" value="Unassembled WGS sequence"/>
</dbReference>
<dbReference type="InterPro" id="IPR000504">
    <property type="entry name" value="RRM_dom"/>
</dbReference>
<gene>
    <name evidence="4" type="primary">Acey_s0363.g3528</name>
    <name evidence="4" type="synonym">Acey-mel-47</name>
    <name evidence="4" type="ORF">Y032_0363g3528</name>
</gene>